<protein>
    <recommendedName>
        <fullName evidence="6">Copper chaperone PCu(A)C</fullName>
    </recommendedName>
</protein>
<keyword evidence="1" id="KW-1133">Transmembrane helix</keyword>
<evidence type="ECO:0000313" key="3">
    <source>
        <dbReference type="EMBL" id="RFA98990.1"/>
    </source>
</evidence>
<dbReference type="EMBL" id="NMUE01000003">
    <property type="protein sequence ID" value="RFA98123.1"/>
    <property type="molecule type" value="Genomic_DNA"/>
</dbReference>
<proteinExistence type="predicted"/>
<dbReference type="SUPFAM" id="SSF110087">
    <property type="entry name" value="DR1885-like metal-binding protein"/>
    <property type="match status" value="1"/>
</dbReference>
<dbReference type="EMBL" id="NMUF01000013">
    <property type="protein sequence ID" value="RFA98990.1"/>
    <property type="molecule type" value="Genomic_DNA"/>
</dbReference>
<dbReference type="InterPro" id="IPR007410">
    <property type="entry name" value="LpqE-like"/>
</dbReference>
<evidence type="ECO:0000313" key="2">
    <source>
        <dbReference type="EMBL" id="RFA98123.1"/>
    </source>
</evidence>
<comment type="caution">
    <text evidence="2">The sequence shown here is derived from an EMBL/GenBank/DDBJ whole genome shotgun (WGS) entry which is preliminary data.</text>
</comment>
<keyword evidence="1" id="KW-0812">Transmembrane</keyword>
<dbReference type="PANTHER" id="PTHR36302:SF1">
    <property type="entry name" value="COPPER CHAPERONE PCU(A)C"/>
    <property type="match status" value="1"/>
</dbReference>
<dbReference type="Gene3D" id="2.60.40.1890">
    <property type="entry name" value="PCu(A)C copper chaperone"/>
    <property type="match status" value="1"/>
</dbReference>
<accession>A0A371R2X7</accession>
<reference evidence="4 5" key="1">
    <citation type="submission" date="2017-07" db="EMBL/GenBank/DDBJ databases">
        <title>Draft genome sequence of aerobic hyperthermophilic archaea, Pyrobaculum aerophilum YKB31 and YKB32.</title>
        <authorList>
            <person name="Mochizuki T."/>
            <person name="Berliner A.J."/>
            <person name="Yoshida-Takashima Y."/>
            <person name="Takaki Y."/>
            <person name="Nunoura T."/>
            <person name="Takai K."/>
        </authorList>
    </citation>
    <scope>NUCLEOTIDE SEQUENCE [LARGE SCALE GENOMIC DNA]</scope>
    <source>
        <strain evidence="2 5">YKB31</strain>
        <strain evidence="3 4">YKB32</strain>
    </source>
</reference>
<dbReference type="Pfam" id="PF04314">
    <property type="entry name" value="PCuAC"/>
    <property type="match status" value="1"/>
</dbReference>
<sequence length="142" mass="15104">MGVFKLIVPAVVAALVGLYLLFTAPYVKDASYFMTAPDVGMVVLTVVNPTPFPACITGVEVLKPGGVKAELHETIFNGSIAAMRPVSEVCVNPFSSLRFAHGGYHVMIMGNATGTLEIALIFKDGKRALFTATPSQAELHIH</sequence>
<dbReference type="Proteomes" id="UP000256877">
    <property type="component" value="Unassembled WGS sequence"/>
</dbReference>
<evidence type="ECO:0008006" key="6">
    <source>
        <dbReference type="Google" id="ProtNLM"/>
    </source>
</evidence>
<dbReference type="OrthoDB" id="28984at2157"/>
<evidence type="ECO:0000256" key="1">
    <source>
        <dbReference type="SAM" id="Phobius"/>
    </source>
</evidence>
<name>A0A371R2X7_9CREN</name>
<organism evidence="2 5">
    <name type="scientific">Pyrobaculum aerophilum</name>
    <dbReference type="NCBI Taxonomy" id="13773"/>
    <lineage>
        <taxon>Archaea</taxon>
        <taxon>Thermoproteota</taxon>
        <taxon>Thermoprotei</taxon>
        <taxon>Thermoproteales</taxon>
        <taxon>Thermoproteaceae</taxon>
        <taxon>Pyrobaculum</taxon>
    </lineage>
</organism>
<dbReference type="Proteomes" id="UP000257123">
    <property type="component" value="Unassembled WGS sequence"/>
</dbReference>
<dbReference type="PANTHER" id="PTHR36302">
    <property type="entry name" value="BLR7088 PROTEIN"/>
    <property type="match status" value="1"/>
</dbReference>
<dbReference type="InterPro" id="IPR058248">
    <property type="entry name" value="Lxx211020-like"/>
</dbReference>
<keyword evidence="1" id="KW-0472">Membrane</keyword>
<dbReference type="AlphaFoldDB" id="A0A371R2X7"/>
<evidence type="ECO:0000313" key="4">
    <source>
        <dbReference type="Proteomes" id="UP000256877"/>
    </source>
</evidence>
<feature type="transmembrane region" description="Helical" evidence="1">
    <location>
        <begin position="6"/>
        <end position="27"/>
    </location>
</feature>
<dbReference type="InterPro" id="IPR036182">
    <property type="entry name" value="PCuAC_sf"/>
</dbReference>
<gene>
    <name evidence="2" type="ORF">CGL51_01800</name>
    <name evidence="3" type="ORF">CGL52_06270</name>
</gene>
<evidence type="ECO:0000313" key="5">
    <source>
        <dbReference type="Proteomes" id="UP000257123"/>
    </source>
</evidence>